<sequence length="293" mass="32839">MADYVLTCCSTCDLTPVHLDRLGIRYVYFNYELDGEQCKDDFGRTHTQHELYRRMRAGATVRTSQVSAGEYLDLWRSLLKAGKDVLHVALSSGISGTYGSACTARDAIRQEFPERRIEVIDSLCASSGLGLLLDTLAGLRNDGMSMDRLVAWAEAHKAEVNHWFFSSDLTFFVRGGRISRAAGAMGGLLRICPVMEMDDEGALQVREKVRTKLRAQRRMVRKMHELAQGGDGYARKVFISHSDCLRDARGVGDRIEREFPHLDGHVHYFDIGTTIGCHTGPGTVALFFWGTRR</sequence>
<keyword evidence="2" id="KW-0446">Lipid-binding</keyword>
<dbReference type="InterPro" id="IPR043168">
    <property type="entry name" value="DegV_C"/>
</dbReference>
<accession>U2TPV2</accession>
<proteinExistence type="predicted"/>
<dbReference type="PROSITE" id="PS51482">
    <property type="entry name" value="DEGV"/>
    <property type="match status" value="1"/>
</dbReference>
<dbReference type="InterPro" id="IPR050270">
    <property type="entry name" value="DegV_domain_contain"/>
</dbReference>
<dbReference type="SUPFAM" id="SSF82549">
    <property type="entry name" value="DAK1/DegV-like"/>
    <property type="match status" value="1"/>
</dbReference>
<dbReference type="Pfam" id="PF02645">
    <property type="entry name" value="DegV"/>
    <property type="match status" value="1"/>
</dbReference>
<evidence type="ECO:0008006" key="5">
    <source>
        <dbReference type="Google" id="ProtNLM"/>
    </source>
</evidence>
<organism evidence="3 4">
    <name type="scientific">Olsenella profusa F0195</name>
    <dbReference type="NCBI Taxonomy" id="1125712"/>
    <lineage>
        <taxon>Bacteria</taxon>
        <taxon>Bacillati</taxon>
        <taxon>Actinomycetota</taxon>
        <taxon>Coriobacteriia</taxon>
        <taxon>Coriobacteriales</taxon>
        <taxon>Atopobiaceae</taxon>
        <taxon>Olsenella</taxon>
    </lineage>
</organism>
<dbReference type="EMBL" id="AWEZ01000044">
    <property type="protein sequence ID" value="ERL08465.1"/>
    <property type="molecule type" value="Genomic_DNA"/>
</dbReference>
<evidence type="ECO:0000256" key="2">
    <source>
        <dbReference type="ARBA" id="ARBA00023121"/>
    </source>
</evidence>
<comment type="caution">
    <text evidence="3">The sequence shown here is derived from an EMBL/GenBank/DDBJ whole genome shotgun (WGS) entry which is preliminary data.</text>
</comment>
<keyword evidence="4" id="KW-1185">Reference proteome</keyword>
<dbReference type="Gene3D" id="3.30.1180.10">
    <property type="match status" value="1"/>
</dbReference>
<dbReference type="RefSeq" id="WP_021725968.1">
    <property type="nucleotide sequence ID" value="NZ_AWEZ01000044.1"/>
</dbReference>
<dbReference type="OrthoDB" id="9760324at2"/>
<dbReference type="GO" id="GO:0008289">
    <property type="term" value="F:lipid binding"/>
    <property type="evidence" value="ECO:0007669"/>
    <property type="project" value="UniProtKB-KW"/>
</dbReference>
<dbReference type="PANTHER" id="PTHR33434">
    <property type="entry name" value="DEGV DOMAIN-CONTAINING PROTEIN DR_1986-RELATED"/>
    <property type="match status" value="1"/>
</dbReference>
<dbReference type="PANTHER" id="PTHR33434:SF3">
    <property type="entry name" value="DEGV DOMAIN-CONTAINING PROTEIN YITS"/>
    <property type="match status" value="1"/>
</dbReference>
<reference evidence="3 4" key="1">
    <citation type="submission" date="2013-08" db="EMBL/GenBank/DDBJ databases">
        <authorList>
            <person name="Durkin A.S."/>
            <person name="Haft D.R."/>
            <person name="McCorrison J."/>
            <person name="Torralba M."/>
            <person name="Gillis M."/>
            <person name="Haft D.H."/>
            <person name="Methe B."/>
            <person name="Sutton G."/>
            <person name="Nelson K.E."/>
        </authorList>
    </citation>
    <scope>NUCLEOTIDE SEQUENCE [LARGE SCALE GENOMIC DNA]</scope>
    <source>
        <strain evidence="3 4">F0195</strain>
    </source>
</reference>
<name>U2TPV2_9ACTN</name>
<comment type="function">
    <text evidence="1">May bind long-chain fatty acids, such as palmitate, and may play a role in lipid transport or fatty acid metabolism.</text>
</comment>
<gene>
    <name evidence="3" type="ORF">HMPREF1316_1999</name>
</gene>
<evidence type="ECO:0000313" key="4">
    <source>
        <dbReference type="Proteomes" id="UP000016638"/>
    </source>
</evidence>
<dbReference type="NCBIfam" id="TIGR00762">
    <property type="entry name" value="DegV"/>
    <property type="match status" value="1"/>
</dbReference>
<protein>
    <recommendedName>
        <fullName evidence="5">EDD domain protein, DegV family</fullName>
    </recommendedName>
</protein>
<dbReference type="InterPro" id="IPR003797">
    <property type="entry name" value="DegV"/>
</dbReference>
<evidence type="ECO:0000256" key="1">
    <source>
        <dbReference type="ARBA" id="ARBA00003238"/>
    </source>
</evidence>
<evidence type="ECO:0000313" key="3">
    <source>
        <dbReference type="EMBL" id="ERL08465.1"/>
    </source>
</evidence>
<dbReference type="AlphaFoldDB" id="U2TPV2"/>
<dbReference type="Proteomes" id="UP000016638">
    <property type="component" value="Unassembled WGS sequence"/>
</dbReference>
<dbReference type="eggNOG" id="COG1307">
    <property type="taxonomic scope" value="Bacteria"/>
</dbReference>
<dbReference type="STRING" id="1125712.HMPREF1316_1999"/>
<dbReference type="Gene3D" id="3.40.50.10170">
    <property type="match status" value="1"/>
</dbReference>